<sequence length="372" mass="40353">MKTYTLKPSGGDTLGTVQEFFKSLITSGKVSAVLVPREVAAKTNVVPALIKNPEMFGAANPFAPVSGLNTARLVANLSRNLPEKVAVVLRSCELRALYELVKLQQAKLDNLVIIGVDCAGTFAAKDYAEMVKQNKVDARKWVSQAADGKNPAVVELRRACTVCAYPEAGNADIVLGWLGMGGNLLIAAKDSVDLSGVAGLESANTPDTRVKLLEKLAEEKKQAKAKAVSEFKSAVSDMEKLAEVLATCIKCQNCRQACPICFCRECVSAGPIFDHNGDKYMEYARRKGAIELPTDTVLFHLTRLNHMGLSCVGCGQCENACPMDIPVGLMFQALSQANQDRFEYEPGRSLEEPIPITVYKEHELEELNTGKH</sequence>
<keyword evidence="1" id="KW-0479">Metal-binding</keyword>
<reference evidence="6" key="1">
    <citation type="submission" date="2016-11" db="EMBL/GenBank/DDBJ databases">
        <authorList>
            <person name="Varghese N."/>
            <person name="Submissions S."/>
        </authorList>
    </citation>
    <scope>NUCLEOTIDE SEQUENCE [LARGE SCALE GENOMIC DNA]</scope>
    <source>
        <strain evidence="6">DSM 12395</strain>
    </source>
</reference>
<evidence type="ECO:0000256" key="2">
    <source>
        <dbReference type="ARBA" id="ARBA00023004"/>
    </source>
</evidence>
<dbReference type="STRING" id="1121429.SAMN02745133_01057"/>
<dbReference type="PROSITE" id="PS51379">
    <property type="entry name" value="4FE4S_FER_2"/>
    <property type="match status" value="1"/>
</dbReference>
<protein>
    <submittedName>
        <fullName evidence="5">Formate dehydrogenase subunit beta</fullName>
    </submittedName>
</protein>
<dbReference type="SUPFAM" id="SSF46548">
    <property type="entry name" value="alpha-helical ferredoxin"/>
    <property type="match status" value="1"/>
</dbReference>
<proteinExistence type="predicted"/>
<dbReference type="AlphaFoldDB" id="A0A1M4W042"/>
<evidence type="ECO:0000313" key="6">
    <source>
        <dbReference type="Proteomes" id="UP000184148"/>
    </source>
</evidence>
<dbReference type="GO" id="GO:0046872">
    <property type="term" value="F:metal ion binding"/>
    <property type="evidence" value="ECO:0007669"/>
    <property type="project" value="UniProtKB-KW"/>
</dbReference>
<evidence type="ECO:0000313" key="5">
    <source>
        <dbReference type="EMBL" id="SHE74608.1"/>
    </source>
</evidence>
<accession>A0A1M4W042</accession>
<dbReference type="InterPro" id="IPR007525">
    <property type="entry name" value="FrhB_FdhB_C"/>
</dbReference>
<name>A0A1M4W042_9FIRM</name>
<dbReference type="Pfam" id="PF13183">
    <property type="entry name" value="Fer4_8"/>
    <property type="match status" value="1"/>
</dbReference>
<organism evidence="5 6">
    <name type="scientific">Desulforamulus putei DSM 12395</name>
    <dbReference type="NCBI Taxonomy" id="1121429"/>
    <lineage>
        <taxon>Bacteria</taxon>
        <taxon>Bacillati</taxon>
        <taxon>Bacillota</taxon>
        <taxon>Clostridia</taxon>
        <taxon>Eubacteriales</taxon>
        <taxon>Peptococcaceae</taxon>
        <taxon>Desulforamulus</taxon>
    </lineage>
</organism>
<gene>
    <name evidence="5" type="ORF">SAMN02745133_01057</name>
</gene>
<evidence type="ECO:0000256" key="3">
    <source>
        <dbReference type="ARBA" id="ARBA00023014"/>
    </source>
</evidence>
<dbReference type="OrthoDB" id="9773828at2"/>
<dbReference type="EMBL" id="FQUY01000005">
    <property type="protein sequence ID" value="SHE74608.1"/>
    <property type="molecule type" value="Genomic_DNA"/>
</dbReference>
<keyword evidence="6" id="KW-1185">Reference proteome</keyword>
<keyword evidence="3" id="KW-0411">Iron-sulfur</keyword>
<dbReference type="GO" id="GO:0051536">
    <property type="term" value="F:iron-sulfur cluster binding"/>
    <property type="evidence" value="ECO:0007669"/>
    <property type="project" value="UniProtKB-KW"/>
</dbReference>
<dbReference type="Pfam" id="PF04432">
    <property type="entry name" value="FrhB_FdhB_C"/>
    <property type="match status" value="1"/>
</dbReference>
<evidence type="ECO:0000259" key="4">
    <source>
        <dbReference type="PROSITE" id="PS51379"/>
    </source>
</evidence>
<dbReference type="Proteomes" id="UP000184148">
    <property type="component" value="Unassembled WGS sequence"/>
</dbReference>
<dbReference type="RefSeq" id="WP_073236825.1">
    <property type="nucleotide sequence ID" value="NZ_FQUY01000005.1"/>
</dbReference>
<dbReference type="Gene3D" id="1.10.1060.10">
    <property type="entry name" value="Alpha-helical ferredoxin"/>
    <property type="match status" value="1"/>
</dbReference>
<dbReference type="InterPro" id="IPR009051">
    <property type="entry name" value="Helical_ferredxn"/>
</dbReference>
<dbReference type="PROSITE" id="PS00198">
    <property type="entry name" value="4FE4S_FER_1"/>
    <property type="match status" value="1"/>
</dbReference>
<evidence type="ECO:0000256" key="1">
    <source>
        <dbReference type="ARBA" id="ARBA00022723"/>
    </source>
</evidence>
<dbReference type="InterPro" id="IPR017900">
    <property type="entry name" value="4Fe4S_Fe_S_CS"/>
</dbReference>
<feature type="domain" description="4Fe-4S ferredoxin-type" evidence="4">
    <location>
        <begin position="300"/>
        <end position="332"/>
    </location>
</feature>
<keyword evidence="2" id="KW-0408">Iron</keyword>
<dbReference type="InterPro" id="IPR017896">
    <property type="entry name" value="4Fe4S_Fe-S-bd"/>
</dbReference>